<dbReference type="Proteomes" id="UP001158066">
    <property type="component" value="Unassembled WGS sequence"/>
</dbReference>
<accession>A0AA45WY65</accession>
<keyword evidence="10" id="KW-1185">Reference proteome</keyword>
<dbReference type="InterPro" id="IPR009212">
    <property type="entry name" value="Methylthioribose_kinase"/>
</dbReference>
<dbReference type="EMBL" id="FXUF01000015">
    <property type="protein sequence ID" value="SMP67452.1"/>
    <property type="molecule type" value="Genomic_DNA"/>
</dbReference>
<proteinExistence type="inferred from homology"/>
<dbReference type="AlphaFoldDB" id="A0AA45WY65"/>
<gene>
    <name evidence="9" type="ORF">SAMN06296020_11575</name>
</gene>
<dbReference type="GO" id="GO:0046522">
    <property type="term" value="F:S-methyl-5-thioribose kinase activity"/>
    <property type="evidence" value="ECO:0007669"/>
    <property type="project" value="UniProtKB-EC"/>
</dbReference>
<dbReference type="PANTHER" id="PTHR34273">
    <property type="entry name" value="METHYLTHIORIBOSE KINASE"/>
    <property type="match status" value="1"/>
</dbReference>
<evidence type="ECO:0000313" key="10">
    <source>
        <dbReference type="Proteomes" id="UP001158066"/>
    </source>
</evidence>
<keyword evidence="4" id="KW-0808">Transferase</keyword>
<dbReference type="GO" id="GO:0009086">
    <property type="term" value="P:methionine biosynthetic process"/>
    <property type="evidence" value="ECO:0007669"/>
    <property type="project" value="InterPro"/>
</dbReference>
<dbReference type="PANTHER" id="PTHR34273:SF2">
    <property type="entry name" value="METHYLTHIORIBOSE KINASE"/>
    <property type="match status" value="1"/>
</dbReference>
<evidence type="ECO:0000256" key="5">
    <source>
        <dbReference type="ARBA" id="ARBA00022741"/>
    </source>
</evidence>
<dbReference type="Gene3D" id="3.30.200.20">
    <property type="entry name" value="Phosphorylase Kinase, domain 1"/>
    <property type="match status" value="1"/>
</dbReference>
<dbReference type="InterPro" id="IPR002575">
    <property type="entry name" value="Aminoglycoside_PTrfase"/>
</dbReference>
<reference evidence="9" key="1">
    <citation type="submission" date="2017-05" db="EMBL/GenBank/DDBJ databases">
        <authorList>
            <person name="Varghese N."/>
            <person name="Submissions S."/>
        </authorList>
    </citation>
    <scope>NUCLEOTIDE SEQUENCE</scope>
    <source>
        <strain evidence="9">Su22</strain>
    </source>
</reference>
<evidence type="ECO:0000256" key="6">
    <source>
        <dbReference type="ARBA" id="ARBA00022777"/>
    </source>
</evidence>
<feature type="domain" description="Aminoglycoside phosphotransferase" evidence="8">
    <location>
        <begin position="33"/>
        <end position="265"/>
    </location>
</feature>
<evidence type="ECO:0000256" key="1">
    <source>
        <dbReference type="ARBA" id="ARBA00010165"/>
    </source>
</evidence>
<evidence type="ECO:0000259" key="8">
    <source>
        <dbReference type="Pfam" id="PF01636"/>
    </source>
</evidence>
<keyword evidence="6 9" id="KW-0418">Kinase</keyword>
<dbReference type="NCBIfam" id="TIGR01767">
    <property type="entry name" value="MTRK"/>
    <property type="match status" value="1"/>
</dbReference>
<organism evidence="9 10">
    <name type="scientific">Anoxynatronum buryatiense</name>
    <dbReference type="NCBI Taxonomy" id="489973"/>
    <lineage>
        <taxon>Bacteria</taxon>
        <taxon>Bacillati</taxon>
        <taxon>Bacillota</taxon>
        <taxon>Clostridia</taxon>
        <taxon>Eubacteriales</taxon>
        <taxon>Clostridiaceae</taxon>
        <taxon>Anoxynatronum</taxon>
    </lineage>
</organism>
<comment type="similarity">
    <text evidence="1">Belongs to the methylthioribose kinase family.</text>
</comment>
<dbReference type="SUPFAM" id="SSF56112">
    <property type="entry name" value="Protein kinase-like (PK-like)"/>
    <property type="match status" value="1"/>
</dbReference>
<dbReference type="Gene3D" id="3.90.1200.10">
    <property type="match status" value="1"/>
</dbReference>
<name>A0AA45WY65_9CLOT</name>
<evidence type="ECO:0000256" key="4">
    <source>
        <dbReference type="ARBA" id="ARBA00022679"/>
    </source>
</evidence>
<evidence type="ECO:0000256" key="3">
    <source>
        <dbReference type="ARBA" id="ARBA00012128"/>
    </source>
</evidence>
<dbReference type="RefSeq" id="WP_283410397.1">
    <property type="nucleotide sequence ID" value="NZ_FXUF01000015.1"/>
</dbReference>
<comment type="subunit">
    <text evidence="2">Homodimer.</text>
</comment>
<keyword evidence="7" id="KW-0067">ATP-binding</keyword>
<dbReference type="InterPro" id="IPR011009">
    <property type="entry name" value="Kinase-like_dom_sf"/>
</dbReference>
<evidence type="ECO:0000256" key="2">
    <source>
        <dbReference type="ARBA" id="ARBA00011738"/>
    </source>
</evidence>
<dbReference type="EC" id="2.7.1.100" evidence="3"/>
<keyword evidence="5" id="KW-0547">Nucleotide-binding</keyword>
<evidence type="ECO:0000256" key="7">
    <source>
        <dbReference type="ARBA" id="ARBA00022840"/>
    </source>
</evidence>
<comment type="caution">
    <text evidence="9">The sequence shown here is derived from an EMBL/GenBank/DDBJ whole genome shotgun (WGS) entry which is preliminary data.</text>
</comment>
<sequence length="391" mass="44821">MEPLTLETVVTYMHEDPNGKGIFSPNHHLRAEALGDQTINLVFRVWSEEDPGRSVVVKQALPYVRRIGKGWPLTPERLNIEAAAMQLHHVCCPERVPELYRHDPQAYVMIIQDLRPRQEVRKALNAGEHFPLLGKQMGRYLGQVLSKTSDFGQPTVEKRKKRAKFANPYLARLTEDLILLNPFKDGGWGNREEVDQRKEVQTLRQDPIVLERMATLRYRFRNSAQALIHGDLHLGSILADQSTAKVIDLEFATYGPMGFDVGLLMGSLLINWIAQGKPERHLKMVEDMWEAFSREMRLSWRRLDAREWPKVWLEKFLHQVWEDAAGYAAAEMVRRVAGMTTVSDLERIDDPAQRREIDCELICMATELLRVPGDGPGRIRELAQQTGCQGI</sequence>
<protein>
    <recommendedName>
        <fullName evidence="3">S-methyl-5-thioribose kinase</fullName>
        <ecNumber evidence="3">2.7.1.100</ecNumber>
    </recommendedName>
</protein>
<evidence type="ECO:0000313" key="9">
    <source>
        <dbReference type="EMBL" id="SMP67452.1"/>
    </source>
</evidence>
<dbReference type="Pfam" id="PF01636">
    <property type="entry name" value="APH"/>
    <property type="match status" value="1"/>
</dbReference>
<dbReference type="GO" id="GO:0005524">
    <property type="term" value="F:ATP binding"/>
    <property type="evidence" value="ECO:0007669"/>
    <property type="project" value="UniProtKB-KW"/>
</dbReference>